<evidence type="ECO:0000313" key="4">
    <source>
        <dbReference type="Proteomes" id="UP001358417"/>
    </source>
</evidence>
<keyword evidence="2" id="KW-0560">Oxidoreductase</keyword>
<sequence>MAATSTNPPLSAYFASTIVGPPNEPFRPYAKAHEELGGAGDARPTALQIVRDEGLVGKLKGKVYFITGGGGGIGKETAKALHATGADVFFTVRPEKREHGETIAKEILSTDLGQGRVEVISLDLGSLASIKSGAEEFLSKSKVLSGLILNAGVMYTPKGKTMDGFETQIGTNHFGHFYLFQLLKEALVASSTPDFQSRVLVVSSAGHRYSGIRFDDINWEQTEYNTMEAYGQSKTANIYMASSIERHYGSKGLHGLSAHPGGILETGIGRHMDASVFKTDPRMMALLPTFKSSEQGAATSVWGILTKRYNDKGGVYLADIGEAVPWGPQDAAAAPAYVPHAYDGHAEERLWQLSCDAVGTKND</sequence>
<dbReference type="Proteomes" id="UP001358417">
    <property type="component" value="Unassembled WGS sequence"/>
</dbReference>
<dbReference type="GO" id="GO:0016491">
    <property type="term" value="F:oxidoreductase activity"/>
    <property type="evidence" value="ECO:0007669"/>
    <property type="project" value="UniProtKB-KW"/>
</dbReference>
<dbReference type="PANTHER" id="PTHR43157">
    <property type="entry name" value="PHOSPHATIDYLINOSITOL-GLYCAN BIOSYNTHESIS CLASS F PROTEIN-RELATED"/>
    <property type="match status" value="1"/>
</dbReference>
<dbReference type="PRINTS" id="PR00081">
    <property type="entry name" value="GDHRDH"/>
</dbReference>
<organism evidence="3 4">
    <name type="scientific">Exophiala bonariae</name>
    <dbReference type="NCBI Taxonomy" id="1690606"/>
    <lineage>
        <taxon>Eukaryota</taxon>
        <taxon>Fungi</taxon>
        <taxon>Dikarya</taxon>
        <taxon>Ascomycota</taxon>
        <taxon>Pezizomycotina</taxon>
        <taxon>Eurotiomycetes</taxon>
        <taxon>Chaetothyriomycetidae</taxon>
        <taxon>Chaetothyriales</taxon>
        <taxon>Herpotrichiellaceae</taxon>
        <taxon>Exophiala</taxon>
    </lineage>
</organism>
<accession>A0AAV9N6G9</accession>
<dbReference type="InterPro" id="IPR036291">
    <property type="entry name" value="NAD(P)-bd_dom_sf"/>
</dbReference>
<dbReference type="AlphaFoldDB" id="A0AAV9N6G9"/>
<dbReference type="GeneID" id="89972109"/>
<dbReference type="EMBL" id="JAVRRD010000017">
    <property type="protein sequence ID" value="KAK5050644.1"/>
    <property type="molecule type" value="Genomic_DNA"/>
</dbReference>
<evidence type="ECO:0000256" key="1">
    <source>
        <dbReference type="ARBA" id="ARBA00006484"/>
    </source>
</evidence>
<dbReference type="RefSeq" id="XP_064705230.1">
    <property type="nucleotide sequence ID" value="XM_064847509.1"/>
</dbReference>
<gene>
    <name evidence="3" type="ORF">LTR84_003926</name>
</gene>
<dbReference type="PANTHER" id="PTHR43157:SF31">
    <property type="entry name" value="PHOSPHATIDYLINOSITOL-GLYCAN BIOSYNTHESIS CLASS F PROTEIN"/>
    <property type="match status" value="1"/>
</dbReference>
<evidence type="ECO:0000313" key="3">
    <source>
        <dbReference type="EMBL" id="KAK5050644.1"/>
    </source>
</evidence>
<comment type="caution">
    <text evidence="3">The sequence shown here is derived from an EMBL/GenBank/DDBJ whole genome shotgun (WGS) entry which is preliminary data.</text>
</comment>
<evidence type="ECO:0000256" key="2">
    <source>
        <dbReference type="ARBA" id="ARBA00023002"/>
    </source>
</evidence>
<dbReference type="SUPFAM" id="SSF51735">
    <property type="entry name" value="NAD(P)-binding Rossmann-fold domains"/>
    <property type="match status" value="1"/>
</dbReference>
<dbReference type="Pfam" id="PF00106">
    <property type="entry name" value="adh_short"/>
    <property type="match status" value="1"/>
</dbReference>
<dbReference type="InterPro" id="IPR002347">
    <property type="entry name" value="SDR_fam"/>
</dbReference>
<dbReference type="Gene3D" id="3.40.50.720">
    <property type="entry name" value="NAD(P)-binding Rossmann-like Domain"/>
    <property type="match status" value="1"/>
</dbReference>
<name>A0AAV9N6G9_9EURO</name>
<protein>
    <recommendedName>
        <fullName evidence="5">WW domain-containing oxidoreductase</fullName>
    </recommendedName>
</protein>
<reference evidence="3 4" key="1">
    <citation type="submission" date="2023-08" db="EMBL/GenBank/DDBJ databases">
        <title>Black Yeasts Isolated from many extreme environments.</title>
        <authorList>
            <person name="Coleine C."/>
            <person name="Stajich J.E."/>
            <person name="Selbmann L."/>
        </authorList>
    </citation>
    <scope>NUCLEOTIDE SEQUENCE [LARGE SCALE GENOMIC DNA]</scope>
    <source>
        <strain evidence="3 4">CCFEE 5792</strain>
    </source>
</reference>
<evidence type="ECO:0008006" key="5">
    <source>
        <dbReference type="Google" id="ProtNLM"/>
    </source>
</evidence>
<proteinExistence type="inferred from homology"/>
<keyword evidence="4" id="KW-1185">Reference proteome</keyword>
<comment type="similarity">
    <text evidence="1">Belongs to the short-chain dehydrogenases/reductases (SDR) family.</text>
</comment>